<proteinExistence type="predicted"/>
<dbReference type="PROSITE" id="PS51257">
    <property type="entry name" value="PROKAR_LIPOPROTEIN"/>
    <property type="match status" value="1"/>
</dbReference>
<dbReference type="AlphaFoldDB" id="A0A3E2BK97"/>
<evidence type="ECO:0000313" key="1">
    <source>
        <dbReference type="EMBL" id="RFT15170.1"/>
    </source>
</evidence>
<evidence type="ECO:0008006" key="3">
    <source>
        <dbReference type="Google" id="ProtNLM"/>
    </source>
</evidence>
<sequence>MTKRIMLITVLLLAAILFFQGCATLTNLAGSLAQLQRLKFKLGSVEGFSLAGIPLSHKASLSDFSVQDGLKLAQLFGSKKLPVEFILNVVAINPNDGSSGKVKTTATLSGLAARLLVDGQPTVYGDIDSPVEIPGTGQETIIPLLLTLDLYEFFGNQGLDRLLQLALAIGGKNGSSARLALDIQPRVMTPLGEIKYPERLTIIDKEFR</sequence>
<name>A0A3E2BK97_9BACT</name>
<dbReference type="EMBL" id="QUAH01000012">
    <property type="protein sequence ID" value="RFT15170.1"/>
    <property type="molecule type" value="Genomic_DNA"/>
</dbReference>
<comment type="caution">
    <text evidence="1">The sequence shown here is derived from an EMBL/GenBank/DDBJ whole genome shotgun (WGS) entry which is preliminary data.</text>
</comment>
<reference evidence="1 2" key="1">
    <citation type="submission" date="2018-08" db="EMBL/GenBank/DDBJ databases">
        <title>Genome analysis of the thermophilic bacterium of the candidate phylum Aminicenantes from deep subsurface aquifer revealed its physiology and ecological role.</title>
        <authorList>
            <person name="Kadnikov V.V."/>
            <person name="Mardanov A.V."/>
            <person name="Beletsky A.V."/>
            <person name="Karnachuk O.V."/>
            <person name="Ravin N.V."/>
        </authorList>
    </citation>
    <scope>NUCLEOTIDE SEQUENCE [LARGE SCALE GENOMIC DNA]</scope>
    <source>
        <strain evidence="1">BY38</strain>
    </source>
</reference>
<dbReference type="Proteomes" id="UP000257323">
    <property type="component" value="Unassembled WGS sequence"/>
</dbReference>
<gene>
    <name evidence="1" type="ORF">OP8BY_0634</name>
</gene>
<evidence type="ECO:0000313" key="2">
    <source>
        <dbReference type="Proteomes" id="UP000257323"/>
    </source>
</evidence>
<protein>
    <recommendedName>
        <fullName evidence="3">Lipoprotein</fullName>
    </recommendedName>
</protein>
<accession>A0A3E2BK97</accession>
<organism evidence="1 2">
    <name type="scientific">Candidatus Saccharicenans subterraneus</name>
    <dbReference type="NCBI Taxonomy" id="2508984"/>
    <lineage>
        <taxon>Bacteria</taxon>
        <taxon>Candidatus Aminicenantota</taxon>
        <taxon>Candidatus Aminicenantia</taxon>
        <taxon>Candidatus Aminicenantales</taxon>
        <taxon>Candidatus Saccharicenantaceae</taxon>
        <taxon>Candidatus Saccharicenans</taxon>
    </lineage>
</organism>